<dbReference type="Proteomes" id="UP000659904">
    <property type="component" value="Unassembled WGS sequence"/>
</dbReference>
<keyword evidence="2" id="KW-1185">Reference proteome</keyword>
<evidence type="ECO:0000313" key="1">
    <source>
        <dbReference type="EMBL" id="GIG01139.1"/>
    </source>
</evidence>
<organism evidence="1 2">
    <name type="scientific">Catellatospora citrea</name>
    <dbReference type="NCBI Taxonomy" id="53366"/>
    <lineage>
        <taxon>Bacteria</taxon>
        <taxon>Bacillati</taxon>
        <taxon>Actinomycetota</taxon>
        <taxon>Actinomycetes</taxon>
        <taxon>Micromonosporales</taxon>
        <taxon>Micromonosporaceae</taxon>
        <taxon>Catellatospora</taxon>
    </lineage>
</organism>
<evidence type="ECO:0000313" key="2">
    <source>
        <dbReference type="Proteomes" id="UP000659904"/>
    </source>
</evidence>
<dbReference type="AlphaFoldDB" id="A0A8J3KM03"/>
<proteinExistence type="predicted"/>
<reference evidence="1 2" key="1">
    <citation type="submission" date="2021-01" db="EMBL/GenBank/DDBJ databases">
        <title>Whole genome shotgun sequence of Catellatospora citrea NBRC 14495.</title>
        <authorList>
            <person name="Komaki H."/>
            <person name="Tamura T."/>
        </authorList>
    </citation>
    <scope>NUCLEOTIDE SEQUENCE [LARGE SCALE GENOMIC DNA]</scope>
    <source>
        <strain evidence="1 2">NBRC 14495</strain>
    </source>
</reference>
<sequence>MGRLCSDLGRAVFRPAGTRDVVLRFGVVVHLVRRAAEQWGTELLGCCRQLRNRFDDLMRGLLLYAVDSGIGVLQWRSNRFATTVGRCCRCVNGRFRDGAWIA</sequence>
<dbReference type="EMBL" id="BONH01000035">
    <property type="protein sequence ID" value="GIG01139.1"/>
    <property type="molecule type" value="Genomic_DNA"/>
</dbReference>
<gene>
    <name evidence="1" type="ORF">Cci01nite_62320</name>
</gene>
<comment type="caution">
    <text evidence="1">The sequence shown here is derived from an EMBL/GenBank/DDBJ whole genome shotgun (WGS) entry which is preliminary data.</text>
</comment>
<name>A0A8J3KM03_9ACTN</name>
<protein>
    <submittedName>
        <fullName evidence="1">Uncharacterized protein</fullName>
    </submittedName>
</protein>
<accession>A0A8J3KM03</accession>